<dbReference type="SMART" id="SM00360">
    <property type="entry name" value="RRM"/>
    <property type="match status" value="1"/>
</dbReference>
<accession>A0ABR3K268</accession>
<keyword evidence="5" id="KW-1185">Reference proteome</keyword>
<dbReference type="CDD" id="cd12373">
    <property type="entry name" value="RRM_SRSF3_like"/>
    <property type="match status" value="1"/>
</dbReference>
<dbReference type="InterPro" id="IPR035979">
    <property type="entry name" value="RBD_domain_sf"/>
</dbReference>
<organism evidence="4 5">
    <name type="scientific">Trichinella spiralis</name>
    <name type="common">Trichina worm</name>
    <dbReference type="NCBI Taxonomy" id="6334"/>
    <lineage>
        <taxon>Eukaryota</taxon>
        <taxon>Metazoa</taxon>
        <taxon>Ecdysozoa</taxon>
        <taxon>Nematoda</taxon>
        <taxon>Enoplea</taxon>
        <taxon>Dorylaimia</taxon>
        <taxon>Trichinellida</taxon>
        <taxon>Trichinellidae</taxon>
        <taxon>Trichinella</taxon>
    </lineage>
</organism>
<evidence type="ECO:0000313" key="4">
    <source>
        <dbReference type="EMBL" id="KAL1227930.1"/>
    </source>
</evidence>
<evidence type="ECO:0000256" key="1">
    <source>
        <dbReference type="PROSITE-ProRule" id="PRU00176"/>
    </source>
</evidence>
<keyword evidence="1" id="KW-0694">RNA-binding</keyword>
<evidence type="ECO:0000256" key="2">
    <source>
        <dbReference type="SAM" id="Phobius"/>
    </source>
</evidence>
<dbReference type="InterPro" id="IPR012677">
    <property type="entry name" value="Nucleotide-bd_a/b_plait_sf"/>
</dbReference>
<dbReference type="InterPro" id="IPR000504">
    <property type="entry name" value="RRM_dom"/>
</dbReference>
<dbReference type="PANTHER" id="PTHR23147">
    <property type="entry name" value="SERINE/ARGININE RICH SPLICING FACTOR"/>
    <property type="match status" value="1"/>
</dbReference>
<name>A0ABR3K268_TRISP</name>
<protein>
    <submittedName>
        <fullName evidence="4">Serine/arginine-rich splicing factor</fullName>
    </submittedName>
</protein>
<feature type="transmembrane region" description="Helical" evidence="2">
    <location>
        <begin position="165"/>
        <end position="185"/>
    </location>
</feature>
<dbReference type="InterPro" id="IPR050907">
    <property type="entry name" value="SRSF"/>
</dbReference>
<sequence>MSRKLHCRREVVSEGVDRVGQFYGTADAYLNFSKRTVTTGHCFYIFRKVWKEVDCNIIMSNREPCPPGCKVYIGGLPQGASQDELREKFEVFGPLRHVWVARNPWGFAFVEFEDSRDAQDSIRELDQTHLCGVKVTVQLSRGRRRNSHFNRDDRYKRQYKYVRRFIINLALCQALRVMTHVFIWASKILPSHLCYSDLIIEMKDIKIDTIGALDHQCDVHIDKCSGDTRKF</sequence>
<dbReference type="EMBL" id="JBEUSY010000528">
    <property type="protein sequence ID" value="KAL1227930.1"/>
    <property type="molecule type" value="Genomic_DNA"/>
</dbReference>
<feature type="domain" description="RRM" evidence="3">
    <location>
        <begin position="69"/>
        <end position="142"/>
    </location>
</feature>
<reference evidence="4 5" key="1">
    <citation type="submission" date="2024-07" db="EMBL/GenBank/DDBJ databases">
        <title>Enhanced genomic and transcriptomic resources for Trichinella pseudospiralis and T. spiralis underpin the discovery of pronounced molecular differences between stages and species.</title>
        <authorList>
            <person name="Pasi K.K."/>
            <person name="La Rosa G."/>
            <person name="Gomez-Morales M.A."/>
            <person name="Tosini F."/>
            <person name="Sumanam S."/>
            <person name="Young N.D."/>
            <person name="Chang B.C."/>
            <person name="Robin G.B."/>
        </authorList>
    </citation>
    <scope>NUCLEOTIDE SEQUENCE [LARGE SCALE GENOMIC DNA]</scope>
    <source>
        <strain evidence="4">ISS534</strain>
    </source>
</reference>
<comment type="caution">
    <text evidence="4">The sequence shown here is derived from an EMBL/GenBank/DDBJ whole genome shotgun (WGS) entry which is preliminary data.</text>
</comment>
<dbReference type="Pfam" id="PF00076">
    <property type="entry name" value="RRM_1"/>
    <property type="match status" value="1"/>
</dbReference>
<keyword evidence="2" id="KW-1133">Transmembrane helix</keyword>
<dbReference type="Gene3D" id="3.30.70.330">
    <property type="match status" value="1"/>
</dbReference>
<gene>
    <name evidence="4" type="ORF">TSPI_03082</name>
</gene>
<dbReference type="PROSITE" id="PS50102">
    <property type="entry name" value="RRM"/>
    <property type="match status" value="1"/>
</dbReference>
<dbReference type="SUPFAM" id="SSF54928">
    <property type="entry name" value="RNA-binding domain, RBD"/>
    <property type="match status" value="1"/>
</dbReference>
<evidence type="ECO:0000313" key="5">
    <source>
        <dbReference type="Proteomes" id="UP001558632"/>
    </source>
</evidence>
<dbReference type="Proteomes" id="UP001558632">
    <property type="component" value="Unassembled WGS sequence"/>
</dbReference>
<evidence type="ECO:0000259" key="3">
    <source>
        <dbReference type="PROSITE" id="PS50102"/>
    </source>
</evidence>
<proteinExistence type="predicted"/>
<keyword evidence="2" id="KW-0812">Transmembrane</keyword>
<keyword evidence="2" id="KW-0472">Membrane</keyword>